<dbReference type="GO" id="GO:0007165">
    <property type="term" value="P:signal transduction"/>
    <property type="evidence" value="ECO:0007669"/>
    <property type="project" value="UniProtKB-KW"/>
</dbReference>
<keyword evidence="1" id="KW-0145">Chemotaxis</keyword>
<dbReference type="GO" id="GO:0004888">
    <property type="term" value="F:transmembrane signaling receptor activity"/>
    <property type="evidence" value="ECO:0007669"/>
    <property type="project" value="InterPro"/>
</dbReference>
<dbReference type="EMBL" id="FO203503">
    <property type="protein sequence ID" value="CCK80647.1"/>
    <property type="molecule type" value="Genomic_DNA"/>
</dbReference>
<dbReference type="OrthoDB" id="5342522at2"/>
<dbReference type="InterPro" id="IPR004090">
    <property type="entry name" value="Chemotax_Me-accpt_rcpt"/>
</dbReference>
<keyword evidence="5" id="KW-0472">Membrane</keyword>
<dbReference type="PANTHER" id="PTHR43531">
    <property type="entry name" value="PROTEIN ICFG"/>
    <property type="match status" value="1"/>
</dbReference>
<dbReference type="SUPFAM" id="SSF58104">
    <property type="entry name" value="Methyl-accepting chemotaxis protein (MCP) signaling domain"/>
    <property type="match status" value="1"/>
</dbReference>
<evidence type="ECO:0000256" key="3">
    <source>
        <dbReference type="PROSITE-ProRule" id="PRU00284"/>
    </source>
</evidence>
<feature type="transmembrane region" description="Helical" evidence="5">
    <location>
        <begin position="277"/>
        <end position="298"/>
    </location>
</feature>
<dbReference type="GO" id="GO:0016020">
    <property type="term" value="C:membrane"/>
    <property type="evidence" value="ECO:0007669"/>
    <property type="project" value="InterPro"/>
</dbReference>
<dbReference type="SMART" id="SM00283">
    <property type="entry name" value="MA"/>
    <property type="match status" value="1"/>
</dbReference>
<keyword evidence="3" id="KW-0807">Transducer</keyword>
<keyword evidence="5" id="KW-1133">Transmembrane helix</keyword>
<dbReference type="PATRIC" id="fig|651182.5.peg.2933"/>
<feature type="compositionally biased region" description="Polar residues" evidence="4">
    <location>
        <begin position="573"/>
        <end position="591"/>
    </location>
</feature>
<organism evidence="7 8">
    <name type="scientific">Desulfobacula toluolica (strain DSM 7467 / Tol2)</name>
    <dbReference type="NCBI Taxonomy" id="651182"/>
    <lineage>
        <taxon>Bacteria</taxon>
        <taxon>Pseudomonadati</taxon>
        <taxon>Thermodesulfobacteriota</taxon>
        <taxon>Desulfobacteria</taxon>
        <taxon>Desulfobacterales</taxon>
        <taxon>Desulfobacteraceae</taxon>
        <taxon>Desulfobacula</taxon>
    </lineage>
</organism>
<feature type="transmembrane region" description="Helical" evidence="5">
    <location>
        <begin position="20"/>
        <end position="40"/>
    </location>
</feature>
<dbReference type="GO" id="GO:0006935">
    <property type="term" value="P:chemotaxis"/>
    <property type="evidence" value="ECO:0007669"/>
    <property type="project" value="UniProtKB-KW"/>
</dbReference>
<evidence type="ECO:0000313" key="8">
    <source>
        <dbReference type="Proteomes" id="UP000007347"/>
    </source>
</evidence>
<dbReference type="PROSITE" id="PS50111">
    <property type="entry name" value="CHEMOTAXIS_TRANSDUC_2"/>
    <property type="match status" value="1"/>
</dbReference>
<evidence type="ECO:0000256" key="1">
    <source>
        <dbReference type="ARBA" id="ARBA00022500"/>
    </source>
</evidence>
<dbReference type="Gene3D" id="1.10.287.950">
    <property type="entry name" value="Methyl-accepting chemotaxis protein"/>
    <property type="match status" value="1"/>
</dbReference>
<dbReference type="PRINTS" id="PR00260">
    <property type="entry name" value="CHEMTRNSDUCR"/>
</dbReference>
<dbReference type="Proteomes" id="UP000007347">
    <property type="component" value="Chromosome"/>
</dbReference>
<sequence length="626" mass="69597">MSFNILKNKTLKTKLFFPNILYIFLAGTILFFFFNSNSLIQNLSKEQKISNQLSDDILNTALDIKGYINKDINFDDLEKEYKTLLGEITNSKVAENFQKIWENVVTFQSLRKTNLEIEKEVFNLADNSIKRSNEFIDVTSRKLADKNQRSQITTLERLVLKGANTNTSSNYQLEVLFGRLKEDLNVKGSILQFLETLIKNIGNDVKNLEGTPFEQSVRMAQKADFKIKELILAYISNVEKTKQIQTVIFDEIDKNIDEINQLAMSSNEKFFSQVKTYFRYILIIMLVTSFLGIFISFVTARSLSEWLNRIAIGLSNVSEQVASSSKEVSTLSQFLAEASSEQAASIEETSSSMEIMSSMTKQNAENSSHANGLMKDAKKVVTEANESMGKLTVSMDDISKASEETSKIIKTIDEIAFQTNLLALNAAVEAARAGEAGAGFAVVADEVRNLAMRAADAAKNTALLIESTVNKINDGSDLVSTTNKAFSKVAQSTVKVGELVAEISEASQEQSEGIGQINIAIAEMDKVVQQNSENSENSAAASEETEIQVAKMRSIVNELTSLISGGNGDETNRVPSTDSRLYRSTNKSKNTFIAPEKKMAIPQKNEIRPNQVIPFDENEEDNFQDF</sequence>
<keyword evidence="5" id="KW-0812">Transmembrane</keyword>
<name>K0NPB2_DESTT</name>
<evidence type="ECO:0000256" key="5">
    <source>
        <dbReference type="SAM" id="Phobius"/>
    </source>
</evidence>
<gene>
    <name evidence="7" type="ordered locus">TOL2_C24860</name>
</gene>
<keyword evidence="8" id="KW-1185">Reference proteome</keyword>
<comment type="similarity">
    <text evidence="2">Belongs to the methyl-accepting chemotaxis (MCP) protein family.</text>
</comment>
<protein>
    <submittedName>
        <fullName evidence="7">Putative sensory transducer protein</fullName>
    </submittedName>
</protein>
<evidence type="ECO:0000256" key="4">
    <source>
        <dbReference type="SAM" id="MobiDB-lite"/>
    </source>
</evidence>
<feature type="region of interest" description="Disordered" evidence="4">
    <location>
        <begin position="562"/>
        <end position="626"/>
    </location>
</feature>
<feature type="domain" description="Methyl-accepting transducer" evidence="6">
    <location>
        <begin position="317"/>
        <end position="546"/>
    </location>
</feature>
<dbReference type="RefSeq" id="WP_014957953.1">
    <property type="nucleotide sequence ID" value="NC_018645.1"/>
</dbReference>
<reference evidence="7 8" key="1">
    <citation type="journal article" date="2013" name="Environ. Microbiol.">
        <title>Complete genome, catabolic sub-proteomes and key-metabolites of Desulfobacula toluolica Tol2, a marine, aromatic compound-degrading, sulfate-reducing bacterium.</title>
        <authorList>
            <person name="Wohlbrand L."/>
            <person name="Jacob J.H."/>
            <person name="Kube M."/>
            <person name="Mussmann M."/>
            <person name="Jarling R."/>
            <person name="Beck A."/>
            <person name="Amann R."/>
            <person name="Wilkes H."/>
            <person name="Reinhardt R."/>
            <person name="Rabus R."/>
        </authorList>
    </citation>
    <scope>NUCLEOTIDE SEQUENCE [LARGE SCALE GENOMIC DNA]</scope>
    <source>
        <strain evidence="8">DSM 7467 / Tol2</strain>
    </source>
</reference>
<proteinExistence type="inferred from homology"/>
<dbReference type="HOGENOM" id="CLU_000445_107_24_7"/>
<feature type="compositionally biased region" description="Acidic residues" evidence="4">
    <location>
        <begin position="616"/>
        <end position="626"/>
    </location>
</feature>
<dbReference type="AlphaFoldDB" id="K0NPB2"/>
<dbReference type="STRING" id="651182.TOL2_C24860"/>
<dbReference type="InterPro" id="IPR004089">
    <property type="entry name" value="MCPsignal_dom"/>
</dbReference>
<dbReference type="PANTHER" id="PTHR43531:SF11">
    <property type="entry name" value="METHYL-ACCEPTING CHEMOTAXIS PROTEIN 3"/>
    <property type="match status" value="1"/>
</dbReference>
<evidence type="ECO:0000313" key="7">
    <source>
        <dbReference type="EMBL" id="CCK80647.1"/>
    </source>
</evidence>
<accession>K0NPB2</accession>
<evidence type="ECO:0000256" key="2">
    <source>
        <dbReference type="ARBA" id="ARBA00029447"/>
    </source>
</evidence>
<evidence type="ECO:0000259" key="6">
    <source>
        <dbReference type="PROSITE" id="PS50111"/>
    </source>
</evidence>
<dbReference type="InterPro" id="IPR051310">
    <property type="entry name" value="MCP_chemotaxis"/>
</dbReference>
<dbReference type="Pfam" id="PF00015">
    <property type="entry name" value="MCPsignal"/>
    <property type="match status" value="1"/>
</dbReference>
<dbReference type="KEGG" id="dto:TOL2_C24860"/>